<organism evidence="12 13">
    <name type="scientific">Hydrogenispora ethanolica</name>
    <dbReference type="NCBI Taxonomy" id="1082276"/>
    <lineage>
        <taxon>Bacteria</taxon>
        <taxon>Bacillati</taxon>
        <taxon>Bacillota</taxon>
        <taxon>Hydrogenispora</taxon>
    </lineage>
</organism>
<dbReference type="Pfam" id="PF02878">
    <property type="entry name" value="PGM_PMM_I"/>
    <property type="match status" value="1"/>
</dbReference>
<dbReference type="InterPro" id="IPR005841">
    <property type="entry name" value="Alpha-D-phosphohexomutase_SF"/>
</dbReference>
<reference evidence="12 13" key="1">
    <citation type="submission" date="2019-03" db="EMBL/GenBank/DDBJ databases">
        <title>Genomic Encyclopedia of Type Strains, Phase IV (KMG-IV): sequencing the most valuable type-strain genomes for metagenomic binning, comparative biology and taxonomic classification.</title>
        <authorList>
            <person name="Goeker M."/>
        </authorList>
    </citation>
    <scope>NUCLEOTIDE SEQUENCE [LARGE SCALE GENOMIC DNA]</scope>
    <source>
        <strain evidence="12 13">LX-B</strain>
    </source>
</reference>
<dbReference type="Gene3D" id="3.40.120.10">
    <property type="entry name" value="Alpha-D-Glucose-1,6-Bisphosphate, subunit A, domain 3"/>
    <property type="match status" value="3"/>
</dbReference>
<dbReference type="Pfam" id="PF02879">
    <property type="entry name" value="PGM_PMM_II"/>
    <property type="match status" value="1"/>
</dbReference>
<dbReference type="PANTHER" id="PTHR43771:SF2">
    <property type="entry name" value="PHOSPHOMANNOMUTASE_PHOSPHOGLUCOMUTASE"/>
    <property type="match status" value="1"/>
</dbReference>
<evidence type="ECO:0000256" key="5">
    <source>
        <dbReference type="ARBA" id="ARBA00022842"/>
    </source>
</evidence>
<dbReference type="Gene3D" id="3.30.310.50">
    <property type="entry name" value="Alpha-D-phosphohexomutase, C-terminal domain"/>
    <property type="match status" value="1"/>
</dbReference>
<dbReference type="InterPro" id="IPR036900">
    <property type="entry name" value="A-D-PHexomutase_C_sf"/>
</dbReference>
<dbReference type="InterPro" id="IPR005843">
    <property type="entry name" value="A-D-PHexomutase_C"/>
</dbReference>
<evidence type="ECO:0000259" key="9">
    <source>
        <dbReference type="Pfam" id="PF02878"/>
    </source>
</evidence>
<sequence>MSHVFREYDIRGVAERDLTPDFVRDLGKSLATFYQKRNVNTISVGYDCRLSSVPFKTILIESLLQSGMTVYDIGLSPTPLVYFSLFSLPVGGGVMITGSHNPPNENGFKICLGKTTIFGEEIQELRRIMEARDYRTGQGTLIEKPIIAEYLADLKGRIHPGAKPLKVVLDAGNGTGNLLAVPLYRSLGWEVIELFSEPDGNFPNHHPDPTIPENLADLKAEVLANRADLGISFDGDADRIGVIDAQGRVLWGDQLMIIYAGDIVKTKPGAKIIGEVKCSQTMFDRIREMQGDPIMWKVGHSLIKAKMKEEGALLAGEMSGHLFFADRYYGYDDAIYSGARLLEILSHASASLSEMVDGLPKTYSTPEIRVDCPENKKFDVVRELARHFQAKYQVIDIDGARIIFPNGWGLVRASNTQPVLVTRFEANSNEALQAIREEVQAALQKLLA</sequence>
<keyword evidence="4 7" id="KW-0479">Metal-binding</keyword>
<feature type="domain" description="Alpha-D-phosphohexomutase C-terminal" evidence="8">
    <location>
        <begin position="367"/>
        <end position="440"/>
    </location>
</feature>
<dbReference type="Proteomes" id="UP000295008">
    <property type="component" value="Unassembled WGS sequence"/>
</dbReference>
<evidence type="ECO:0000313" key="13">
    <source>
        <dbReference type="Proteomes" id="UP000295008"/>
    </source>
</evidence>
<dbReference type="EMBL" id="SLUN01000009">
    <property type="protein sequence ID" value="TCL70781.1"/>
    <property type="molecule type" value="Genomic_DNA"/>
</dbReference>
<dbReference type="Pfam" id="PF00408">
    <property type="entry name" value="PGM_PMM_IV"/>
    <property type="match status" value="1"/>
</dbReference>
<protein>
    <submittedName>
        <fullName evidence="12">Phosphomannomutase</fullName>
    </submittedName>
</protein>
<evidence type="ECO:0000259" key="10">
    <source>
        <dbReference type="Pfam" id="PF02879"/>
    </source>
</evidence>
<evidence type="ECO:0000313" key="12">
    <source>
        <dbReference type="EMBL" id="TCL70781.1"/>
    </source>
</evidence>
<proteinExistence type="inferred from homology"/>
<dbReference type="GO" id="GO:0000287">
    <property type="term" value="F:magnesium ion binding"/>
    <property type="evidence" value="ECO:0007669"/>
    <property type="project" value="InterPro"/>
</dbReference>
<dbReference type="CDD" id="cd03089">
    <property type="entry name" value="PMM_PGM"/>
    <property type="match status" value="1"/>
</dbReference>
<evidence type="ECO:0000256" key="3">
    <source>
        <dbReference type="ARBA" id="ARBA00022553"/>
    </source>
</evidence>
<dbReference type="Pfam" id="PF02880">
    <property type="entry name" value="PGM_PMM_III"/>
    <property type="match status" value="1"/>
</dbReference>
<comment type="caution">
    <text evidence="12">The sequence shown here is derived from an EMBL/GenBank/DDBJ whole genome shotgun (WGS) entry which is preliminary data.</text>
</comment>
<evidence type="ECO:0000256" key="2">
    <source>
        <dbReference type="ARBA" id="ARBA00010231"/>
    </source>
</evidence>
<dbReference type="PROSITE" id="PS00710">
    <property type="entry name" value="PGM_PMM"/>
    <property type="match status" value="1"/>
</dbReference>
<dbReference type="InterPro" id="IPR005845">
    <property type="entry name" value="A-D-PHexomutase_a/b/a-II"/>
</dbReference>
<comment type="cofactor">
    <cofactor evidence="1">
        <name>Mg(2+)</name>
        <dbReference type="ChEBI" id="CHEBI:18420"/>
    </cofactor>
</comment>
<dbReference type="GO" id="GO:0016868">
    <property type="term" value="F:intramolecular phosphotransferase activity"/>
    <property type="evidence" value="ECO:0007669"/>
    <property type="project" value="InterPro"/>
</dbReference>
<evidence type="ECO:0000256" key="1">
    <source>
        <dbReference type="ARBA" id="ARBA00001946"/>
    </source>
</evidence>
<feature type="domain" description="Alpha-D-phosphohexomutase alpha/beta/alpha" evidence="11">
    <location>
        <begin position="251"/>
        <end position="363"/>
    </location>
</feature>
<name>A0A4R1RVU7_HYDET</name>
<dbReference type="RefSeq" id="WP_132014054.1">
    <property type="nucleotide sequence ID" value="NZ_SLUN01000009.1"/>
</dbReference>
<dbReference type="InterPro" id="IPR005844">
    <property type="entry name" value="A-D-PHexomutase_a/b/a-I"/>
</dbReference>
<dbReference type="SUPFAM" id="SSF53738">
    <property type="entry name" value="Phosphoglucomutase, first 3 domains"/>
    <property type="match status" value="3"/>
</dbReference>
<keyword evidence="13" id="KW-1185">Reference proteome</keyword>
<evidence type="ECO:0000259" key="8">
    <source>
        <dbReference type="Pfam" id="PF00408"/>
    </source>
</evidence>
<keyword evidence="5 7" id="KW-0460">Magnesium</keyword>
<dbReference type="InterPro" id="IPR016055">
    <property type="entry name" value="A-D-PHexomutase_a/b/a-I/II/III"/>
</dbReference>
<gene>
    <name evidence="12" type="ORF">EDC14_100999</name>
</gene>
<dbReference type="SUPFAM" id="SSF55957">
    <property type="entry name" value="Phosphoglucomutase, C-terminal domain"/>
    <property type="match status" value="1"/>
</dbReference>
<keyword evidence="6" id="KW-0413">Isomerase</keyword>
<comment type="similarity">
    <text evidence="2 7">Belongs to the phosphohexose mutase family.</text>
</comment>
<feature type="domain" description="Alpha-D-phosphohexomutase alpha/beta/alpha" evidence="10">
    <location>
        <begin position="149"/>
        <end position="247"/>
    </location>
</feature>
<evidence type="ECO:0000256" key="7">
    <source>
        <dbReference type="RuleBase" id="RU004326"/>
    </source>
</evidence>
<dbReference type="OrthoDB" id="9806956at2"/>
<evidence type="ECO:0000256" key="4">
    <source>
        <dbReference type="ARBA" id="ARBA00022723"/>
    </source>
</evidence>
<dbReference type="InterPro" id="IPR005846">
    <property type="entry name" value="A-D-PHexomutase_a/b/a-III"/>
</dbReference>
<accession>A0A4R1RVU7</accession>
<dbReference type="AlphaFoldDB" id="A0A4R1RVU7"/>
<evidence type="ECO:0000259" key="11">
    <source>
        <dbReference type="Pfam" id="PF02880"/>
    </source>
</evidence>
<dbReference type="PRINTS" id="PR00509">
    <property type="entry name" value="PGMPMM"/>
</dbReference>
<keyword evidence="3" id="KW-0597">Phosphoprotein</keyword>
<dbReference type="InterPro" id="IPR016066">
    <property type="entry name" value="A-D-PHexomutase_CS"/>
</dbReference>
<dbReference type="GO" id="GO:0005975">
    <property type="term" value="P:carbohydrate metabolic process"/>
    <property type="evidence" value="ECO:0007669"/>
    <property type="project" value="InterPro"/>
</dbReference>
<feature type="domain" description="Alpha-D-phosphohexomutase alpha/beta/alpha" evidence="9">
    <location>
        <begin position="4"/>
        <end position="133"/>
    </location>
</feature>
<evidence type="ECO:0000256" key="6">
    <source>
        <dbReference type="ARBA" id="ARBA00023235"/>
    </source>
</evidence>
<dbReference type="PANTHER" id="PTHR43771">
    <property type="entry name" value="PHOSPHOMANNOMUTASE"/>
    <property type="match status" value="1"/>
</dbReference>